<sequence>MPPRLPHLTFFTSGPQCTLCTIAKDVLSQVNAITPFHLRLYDIRKSASDTLDQEIERTAWRRLYQYDVPVLHLTADDGAFDDLAGRTRGRGGVLKGGRVMKHRIDQDKLVGLVQKWTKQLNTSQLFSSSPGTGTTKRRRGSPSNSPEFPFSELPFVVSSAPSPTQPVDFPTTTISYDYSSFDELTTLPVLGVNSSSNDEDRPQRPKPVEDPRRCFNCLGVHLLRECPFRIDRAVIAENRSKFQDDHPSTSNLTGLTLGSSSTSNKAREQDQARRLGFLEKFRPGVVGPELVAALGNVGWQREWPWYDKFRKWGYPSGWTRTERDDRWGLMDAARGLQELVHVVRQRIQGRDLLEWDEVEALQVYDDGGSLSPPAPPLASAQSLPEPSSPSPPSPPKAPPLSLPASTPPPLPPNEPPPLPPGPPPPPLTTTLDLPTYRTIKLVHYPWRQTDFSILEIYRPDIYLGHPPWVRVGEMTMPSLPSEEVVAEEEKAGLCERSMEFGSESD</sequence>
<dbReference type="Pfam" id="PF05768">
    <property type="entry name" value="Glrx-like"/>
    <property type="match status" value="1"/>
</dbReference>
<feature type="region of interest" description="Disordered" evidence="1">
    <location>
        <begin position="190"/>
        <end position="210"/>
    </location>
</feature>
<organism evidence="2 3">
    <name type="scientific">Microbotryum intermedium</name>
    <dbReference type="NCBI Taxonomy" id="269621"/>
    <lineage>
        <taxon>Eukaryota</taxon>
        <taxon>Fungi</taxon>
        <taxon>Dikarya</taxon>
        <taxon>Basidiomycota</taxon>
        <taxon>Pucciniomycotina</taxon>
        <taxon>Microbotryomycetes</taxon>
        <taxon>Microbotryales</taxon>
        <taxon>Microbotryaceae</taxon>
        <taxon>Microbotryum</taxon>
    </lineage>
</organism>
<dbReference type="InterPro" id="IPR036249">
    <property type="entry name" value="Thioredoxin-like_sf"/>
</dbReference>
<dbReference type="InterPro" id="IPR052115">
    <property type="entry name" value="NEXT_complex_subunit_ZCCHC8"/>
</dbReference>
<evidence type="ECO:0000313" key="2">
    <source>
        <dbReference type="EMBL" id="SCV72781.1"/>
    </source>
</evidence>
<feature type="region of interest" description="Disordered" evidence="1">
    <location>
        <begin position="366"/>
        <end position="431"/>
    </location>
</feature>
<dbReference type="STRING" id="269621.A0A238FKV6"/>
<dbReference type="InterPro" id="IPR008554">
    <property type="entry name" value="Glutaredoxin-like"/>
</dbReference>
<dbReference type="PANTHER" id="PTHR13316:SF0">
    <property type="entry name" value="ZINC FINGER CCHC DOMAIN-CONTAINING PROTEIN 8"/>
    <property type="match status" value="1"/>
</dbReference>
<gene>
    <name evidence="2" type="ORF">BQ2448_4318</name>
</gene>
<name>A0A238FKV6_9BASI</name>
<feature type="compositionally biased region" description="Pro residues" evidence="1">
    <location>
        <begin position="386"/>
        <end position="427"/>
    </location>
</feature>
<accession>A0A238FKV6</accession>
<reference evidence="3" key="1">
    <citation type="submission" date="2016-09" db="EMBL/GenBank/DDBJ databases">
        <authorList>
            <person name="Jeantristanb JTB J.-T."/>
            <person name="Ricardo R."/>
        </authorList>
    </citation>
    <scope>NUCLEOTIDE SEQUENCE [LARGE SCALE GENOMIC DNA]</scope>
</reference>
<dbReference type="OrthoDB" id="429967at2759"/>
<feature type="region of interest" description="Disordered" evidence="1">
    <location>
        <begin position="123"/>
        <end position="146"/>
    </location>
</feature>
<keyword evidence="3" id="KW-1185">Reference proteome</keyword>
<dbReference type="SUPFAM" id="SSF52833">
    <property type="entry name" value="Thioredoxin-like"/>
    <property type="match status" value="1"/>
</dbReference>
<dbReference type="EMBL" id="FMSP01000009">
    <property type="protein sequence ID" value="SCV72781.1"/>
    <property type="molecule type" value="Genomic_DNA"/>
</dbReference>
<dbReference type="Gene3D" id="3.40.30.10">
    <property type="entry name" value="Glutaredoxin"/>
    <property type="match status" value="1"/>
</dbReference>
<dbReference type="Proteomes" id="UP000198372">
    <property type="component" value="Unassembled WGS sequence"/>
</dbReference>
<feature type="region of interest" description="Disordered" evidence="1">
    <location>
        <begin position="241"/>
        <end position="269"/>
    </location>
</feature>
<dbReference type="GO" id="GO:0003723">
    <property type="term" value="F:RNA binding"/>
    <property type="evidence" value="ECO:0007669"/>
    <property type="project" value="TreeGrafter"/>
</dbReference>
<feature type="compositionally biased region" description="Low complexity" evidence="1">
    <location>
        <begin position="248"/>
        <end position="264"/>
    </location>
</feature>
<evidence type="ECO:0000256" key="1">
    <source>
        <dbReference type="SAM" id="MobiDB-lite"/>
    </source>
</evidence>
<dbReference type="PANTHER" id="PTHR13316">
    <property type="entry name" value="ZINC FINGER, CCHC DOMAIN CONTAINING 8"/>
    <property type="match status" value="1"/>
</dbReference>
<proteinExistence type="predicted"/>
<feature type="compositionally biased region" description="Polar residues" evidence="1">
    <location>
        <begin position="123"/>
        <end position="134"/>
    </location>
</feature>
<dbReference type="GO" id="GO:0071013">
    <property type="term" value="C:catalytic step 2 spliceosome"/>
    <property type="evidence" value="ECO:0007669"/>
    <property type="project" value="TreeGrafter"/>
</dbReference>
<feature type="compositionally biased region" description="Basic and acidic residues" evidence="1">
    <location>
        <begin position="198"/>
        <end position="210"/>
    </location>
</feature>
<evidence type="ECO:0000313" key="3">
    <source>
        <dbReference type="Proteomes" id="UP000198372"/>
    </source>
</evidence>
<dbReference type="AlphaFoldDB" id="A0A238FKV6"/>
<protein>
    <submittedName>
        <fullName evidence="2">BQ2448_4318 protein</fullName>
    </submittedName>
</protein>